<dbReference type="VEuPathDB" id="FungiDB:RhiirFUN_009147"/>
<dbReference type="AlphaFoldDB" id="A0A2N0NUV4"/>
<accession>A0A2N0NUV4</accession>
<dbReference type="VEuPathDB" id="FungiDB:FUN_007626"/>
<name>A0A2N0NUV4_9GLOM</name>
<reference evidence="1 2" key="1">
    <citation type="submission" date="2016-04" db="EMBL/GenBank/DDBJ databases">
        <title>Genome analyses suggest a sexual origin of heterokaryosis in a supposedly ancient asexual fungus.</title>
        <authorList>
            <person name="Ropars J."/>
            <person name="Sedzielewska K."/>
            <person name="Noel J."/>
            <person name="Charron P."/>
            <person name="Farinelli L."/>
            <person name="Marton T."/>
            <person name="Kruger M."/>
            <person name="Pelin A."/>
            <person name="Brachmann A."/>
            <person name="Corradi N."/>
        </authorList>
    </citation>
    <scope>NUCLEOTIDE SEQUENCE [LARGE SCALE GENOMIC DNA]</scope>
    <source>
        <strain evidence="1 2">A5</strain>
    </source>
</reference>
<reference evidence="1 2" key="2">
    <citation type="submission" date="2017-09" db="EMBL/GenBank/DDBJ databases">
        <title>Extensive intraspecific genome diversity in a model arbuscular mycorrhizal fungus.</title>
        <authorList>
            <person name="Chen E.C."/>
            <person name="Morin E."/>
            <person name="Beaudet D."/>
            <person name="Noel J."/>
            <person name="Ndikumana S."/>
            <person name="Charron P."/>
            <person name="St-Onge C."/>
            <person name="Giorgi J."/>
            <person name="Grigoriev I.V."/>
            <person name="Roux C."/>
            <person name="Martin F.M."/>
            <person name="Corradi N."/>
        </authorList>
    </citation>
    <scope>NUCLEOTIDE SEQUENCE [LARGE SCALE GENOMIC DNA]</scope>
    <source>
        <strain evidence="1 2">A5</strain>
    </source>
</reference>
<dbReference type="VEuPathDB" id="FungiDB:RhiirA1_446008"/>
<dbReference type="EMBL" id="LLXJ01002664">
    <property type="protein sequence ID" value="PKB98370.1"/>
    <property type="molecule type" value="Genomic_DNA"/>
</dbReference>
<evidence type="ECO:0000313" key="2">
    <source>
        <dbReference type="Proteomes" id="UP000232722"/>
    </source>
</evidence>
<proteinExistence type="predicted"/>
<sequence length="305" mass="35428">MDSKSGMAYEFECGFLGIIAIKNMRKCHGVKMCSHSAEELNSSHDSVNFETNTYKNIYNIYEHSIEKYIINLAKVVQQNILSDVMDRKKENRFSNNTITDSGLIIHKPCQGIYAHPPPPPVKIPINLVKDLQSIINNENLSNFTARKFLTNLSYFEIDIAFKRIQGEIKEWENIRQKSEIPTEIKKIMYAIPHLETKAEVLNVLEQIKLTQNKQAIDWVNDKSKKWVLAEKRKSNTTKKTNRMTKKQKTTILNIDNSYDSRNALEESNLPNGQQQKIILEFEKERNKILKERLSLKKELLELGEN</sequence>
<protein>
    <submittedName>
        <fullName evidence="1">Uncharacterized protein</fullName>
    </submittedName>
</protein>
<evidence type="ECO:0000313" key="1">
    <source>
        <dbReference type="EMBL" id="PKB98370.1"/>
    </source>
</evidence>
<dbReference type="VEuPathDB" id="FungiDB:RhiirFUN_004824"/>
<gene>
    <name evidence="1" type="ORF">RhiirA5_403966</name>
</gene>
<dbReference type="VEuPathDB" id="FungiDB:FUN_023904"/>
<dbReference type="VEuPathDB" id="FungiDB:RhiirFUN_004823"/>
<organism evidence="1 2">
    <name type="scientific">Rhizophagus irregularis</name>
    <dbReference type="NCBI Taxonomy" id="588596"/>
    <lineage>
        <taxon>Eukaryota</taxon>
        <taxon>Fungi</taxon>
        <taxon>Fungi incertae sedis</taxon>
        <taxon>Mucoromycota</taxon>
        <taxon>Glomeromycotina</taxon>
        <taxon>Glomeromycetes</taxon>
        <taxon>Glomerales</taxon>
        <taxon>Glomeraceae</taxon>
        <taxon>Rhizophagus</taxon>
    </lineage>
</organism>
<comment type="caution">
    <text evidence="1">The sequence shown here is derived from an EMBL/GenBank/DDBJ whole genome shotgun (WGS) entry which is preliminary data.</text>
</comment>
<dbReference type="Proteomes" id="UP000232722">
    <property type="component" value="Unassembled WGS sequence"/>
</dbReference>